<dbReference type="EMBL" id="JABZXJ010000092">
    <property type="protein sequence ID" value="MBF1650685.1"/>
    <property type="molecule type" value="Genomic_DNA"/>
</dbReference>
<sequence length="137" mass="15260">MAQQGTQRTKRRKGMVSTVLLIIAAFLLLFLPGYLARIFSDDSEGKYKYCTVEKAWAEYRAGGDTGGNNDYTRVGRIETRECGKLALSESPNKDQSMDDYMASIEPGGYYKVYLKNVQLGSPGLTSVTRLEKAERPS</sequence>
<organism evidence="1 2">
    <name type="scientific">Rothia dentocariosa</name>
    <dbReference type="NCBI Taxonomy" id="2047"/>
    <lineage>
        <taxon>Bacteria</taxon>
        <taxon>Bacillati</taxon>
        <taxon>Actinomycetota</taxon>
        <taxon>Actinomycetes</taxon>
        <taxon>Micrococcales</taxon>
        <taxon>Micrococcaceae</taxon>
        <taxon>Rothia</taxon>
    </lineage>
</organism>
<dbReference type="AlphaFoldDB" id="A0A930PG66"/>
<name>A0A930PG66_9MICC</name>
<comment type="caution">
    <text evidence="1">The sequence shown here is derived from an EMBL/GenBank/DDBJ whole genome shotgun (WGS) entry which is preliminary data.</text>
</comment>
<proteinExistence type="predicted"/>
<evidence type="ECO:0000313" key="1">
    <source>
        <dbReference type="EMBL" id="MBF1650685.1"/>
    </source>
</evidence>
<protein>
    <submittedName>
        <fullName evidence="1">Uncharacterized protein</fullName>
    </submittedName>
</protein>
<dbReference type="RefSeq" id="WP_315305051.1">
    <property type="nucleotide sequence ID" value="NZ_CAUREM010000009.1"/>
</dbReference>
<dbReference type="Proteomes" id="UP000769484">
    <property type="component" value="Unassembled WGS sequence"/>
</dbReference>
<accession>A0A930PG66</accession>
<gene>
    <name evidence="1" type="ORF">HXO56_11510</name>
</gene>
<reference evidence="1" key="1">
    <citation type="submission" date="2020-04" db="EMBL/GenBank/DDBJ databases">
        <title>Deep metagenomics examines the oral microbiome during advanced dental caries in children, revealing novel taxa and co-occurrences with host molecules.</title>
        <authorList>
            <person name="Baker J.L."/>
            <person name="Morton J.T."/>
            <person name="Dinis M."/>
            <person name="Alvarez R."/>
            <person name="Tran N.C."/>
            <person name="Knight R."/>
            <person name="Edlund A."/>
        </authorList>
    </citation>
    <scope>NUCLEOTIDE SEQUENCE</scope>
    <source>
        <strain evidence="1">JCVI_47_bin.4</strain>
    </source>
</reference>
<evidence type="ECO:0000313" key="2">
    <source>
        <dbReference type="Proteomes" id="UP000769484"/>
    </source>
</evidence>